<dbReference type="Gene3D" id="3.90.79.10">
    <property type="entry name" value="Nucleoside Triphosphate Pyrophosphohydrolase"/>
    <property type="match status" value="1"/>
</dbReference>
<dbReference type="InterPro" id="IPR015797">
    <property type="entry name" value="NUDIX_hydrolase-like_dom_sf"/>
</dbReference>
<dbReference type="AlphaFoldDB" id="A0A1E1KQI7"/>
<dbReference type="CDD" id="cd02883">
    <property type="entry name" value="NUDIX_Hydrolase"/>
    <property type="match status" value="1"/>
</dbReference>
<name>A0A1E1KQI7_9HELO</name>
<dbReference type="InterPro" id="IPR000086">
    <property type="entry name" value="NUDIX_hydrolase_dom"/>
</dbReference>
<evidence type="ECO:0000259" key="1">
    <source>
        <dbReference type="PROSITE" id="PS51462"/>
    </source>
</evidence>
<sequence>MAQSTPTLQSFTFSPTLASFDIPKKTYLSSPSMGKYEAIATGALIFTPTSNKILVLQRAPTDSSPNKWENPGGGVDDTDATILHGVAREVLEETGLMVTHINRLVTVDGEEGFAFESSKGLRIIKFAFDVEVDSVDEVKLDKNEHQGFLWASEKECRERRMEDGYQIEFTGKWQYECILEGFRLRKEEK</sequence>
<accession>A0A1E1KQI7</accession>
<dbReference type="SUPFAM" id="SSF55811">
    <property type="entry name" value="Nudix"/>
    <property type="match status" value="1"/>
</dbReference>
<dbReference type="PROSITE" id="PS51462">
    <property type="entry name" value="NUDIX"/>
    <property type="match status" value="1"/>
</dbReference>
<gene>
    <name evidence="2" type="ORF">RCO7_08343</name>
</gene>
<dbReference type="InParanoid" id="A0A1E1KQI7"/>
<dbReference type="PANTHER" id="PTHR43736">
    <property type="entry name" value="ADP-RIBOSE PYROPHOSPHATASE"/>
    <property type="match status" value="1"/>
</dbReference>
<dbReference type="PANTHER" id="PTHR43736:SF1">
    <property type="entry name" value="DIHYDRONEOPTERIN TRIPHOSPHATE DIPHOSPHATASE"/>
    <property type="match status" value="1"/>
</dbReference>
<dbReference type="Pfam" id="PF00293">
    <property type="entry name" value="NUDIX"/>
    <property type="match status" value="1"/>
</dbReference>
<reference evidence="3" key="1">
    <citation type="submission" date="2016-03" db="EMBL/GenBank/DDBJ databases">
        <authorList>
            <person name="Ploux O."/>
        </authorList>
    </citation>
    <scope>NUCLEOTIDE SEQUENCE [LARGE SCALE GENOMIC DNA]</scope>
    <source>
        <strain evidence="3">UK7</strain>
    </source>
</reference>
<dbReference type="Proteomes" id="UP000178129">
    <property type="component" value="Unassembled WGS sequence"/>
</dbReference>
<evidence type="ECO:0000313" key="3">
    <source>
        <dbReference type="Proteomes" id="UP000178129"/>
    </source>
</evidence>
<comment type="caution">
    <text evidence="2">The sequence shown here is derived from an EMBL/GenBank/DDBJ whole genome shotgun (WGS) entry which is preliminary data.</text>
</comment>
<feature type="domain" description="Nudix hydrolase" evidence="1">
    <location>
        <begin position="36"/>
        <end position="175"/>
    </location>
</feature>
<evidence type="ECO:0000313" key="2">
    <source>
        <dbReference type="EMBL" id="CZT00273.1"/>
    </source>
</evidence>
<dbReference type="EMBL" id="FJUW01000019">
    <property type="protein sequence ID" value="CZT00273.1"/>
    <property type="molecule type" value="Genomic_DNA"/>
</dbReference>
<organism evidence="2 3">
    <name type="scientific">Rhynchosporium graminicola</name>
    <dbReference type="NCBI Taxonomy" id="2792576"/>
    <lineage>
        <taxon>Eukaryota</taxon>
        <taxon>Fungi</taxon>
        <taxon>Dikarya</taxon>
        <taxon>Ascomycota</taxon>
        <taxon>Pezizomycotina</taxon>
        <taxon>Leotiomycetes</taxon>
        <taxon>Helotiales</taxon>
        <taxon>Ploettnerulaceae</taxon>
        <taxon>Rhynchosporium</taxon>
    </lineage>
</organism>
<protein>
    <recommendedName>
        <fullName evidence="1">Nudix hydrolase domain-containing protein</fullName>
    </recommendedName>
</protein>
<proteinExistence type="predicted"/>
<keyword evidence="3" id="KW-1185">Reference proteome</keyword>